<dbReference type="Proteomes" id="UP000019132">
    <property type="component" value="Unassembled WGS sequence"/>
</dbReference>
<comment type="similarity">
    <text evidence="1">Belongs to the peptidase S33 family.</text>
</comment>
<dbReference type="VEuPathDB" id="FungiDB:PYU1_G010438"/>
<dbReference type="eggNOG" id="KOG2382">
    <property type="taxonomic scope" value="Eukaryota"/>
</dbReference>
<keyword evidence="2" id="KW-0378">Hydrolase</keyword>
<dbReference type="Pfam" id="PF00561">
    <property type="entry name" value="Abhydrolase_1"/>
    <property type="match status" value="1"/>
</dbReference>
<dbReference type="EMBL" id="GL376596">
    <property type="status" value="NOT_ANNOTATED_CDS"/>
    <property type="molecule type" value="Genomic_DNA"/>
</dbReference>
<organism evidence="5 6">
    <name type="scientific">Globisporangium ultimum (strain ATCC 200006 / CBS 805.95 / DAOM BR144)</name>
    <name type="common">Pythium ultimum</name>
    <dbReference type="NCBI Taxonomy" id="431595"/>
    <lineage>
        <taxon>Eukaryota</taxon>
        <taxon>Sar</taxon>
        <taxon>Stramenopiles</taxon>
        <taxon>Oomycota</taxon>
        <taxon>Peronosporomycetes</taxon>
        <taxon>Pythiales</taxon>
        <taxon>Pythiaceae</taxon>
        <taxon>Globisporangium</taxon>
    </lineage>
</organism>
<dbReference type="Gene3D" id="3.40.50.1820">
    <property type="entry name" value="alpha/beta hydrolase"/>
    <property type="match status" value="1"/>
</dbReference>
<evidence type="ECO:0000256" key="2">
    <source>
        <dbReference type="ARBA" id="ARBA00022801"/>
    </source>
</evidence>
<dbReference type="InterPro" id="IPR051601">
    <property type="entry name" value="Serine_prot/Carboxylest_S33"/>
</dbReference>
<dbReference type="InterPro" id="IPR029058">
    <property type="entry name" value="AB_hydrolase_fold"/>
</dbReference>
<dbReference type="GO" id="GO:0016787">
    <property type="term" value="F:hydrolase activity"/>
    <property type="evidence" value="ECO:0007669"/>
    <property type="project" value="UniProtKB-KW"/>
</dbReference>
<reference evidence="6" key="1">
    <citation type="journal article" date="2010" name="Genome Biol.">
        <title>Genome sequence of the necrotrophic plant pathogen Pythium ultimum reveals original pathogenicity mechanisms and effector repertoire.</title>
        <authorList>
            <person name="Levesque C.A."/>
            <person name="Brouwer H."/>
            <person name="Cano L."/>
            <person name="Hamilton J.P."/>
            <person name="Holt C."/>
            <person name="Huitema E."/>
            <person name="Raffaele S."/>
            <person name="Robideau G.P."/>
            <person name="Thines M."/>
            <person name="Win J."/>
            <person name="Zerillo M.M."/>
            <person name="Beakes G.W."/>
            <person name="Boore J.L."/>
            <person name="Busam D."/>
            <person name="Dumas B."/>
            <person name="Ferriera S."/>
            <person name="Fuerstenberg S.I."/>
            <person name="Gachon C.M."/>
            <person name="Gaulin E."/>
            <person name="Govers F."/>
            <person name="Grenville-Briggs L."/>
            <person name="Horner N."/>
            <person name="Hostetler J."/>
            <person name="Jiang R.H."/>
            <person name="Johnson J."/>
            <person name="Krajaejun T."/>
            <person name="Lin H."/>
            <person name="Meijer H.J."/>
            <person name="Moore B."/>
            <person name="Morris P."/>
            <person name="Phuntmart V."/>
            <person name="Puiu D."/>
            <person name="Shetty J."/>
            <person name="Stajich J.E."/>
            <person name="Tripathy S."/>
            <person name="Wawra S."/>
            <person name="van West P."/>
            <person name="Whitty B.R."/>
            <person name="Coutinho P.M."/>
            <person name="Henrissat B."/>
            <person name="Martin F."/>
            <person name="Thomas P.D."/>
            <person name="Tyler B.M."/>
            <person name="De Vries R.P."/>
            <person name="Kamoun S."/>
            <person name="Yandell M."/>
            <person name="Tisserat N."/>
            <person name="Buell C.R."/>
        </authorList>
    </citation>
    <scope>NUCLEOTIDE SEQUENCE</scope>
    <source>
        <strain evidence="6">DAOM:BR144</strain>
    </source>
</reference>
<reference evidence="6" key="2">
    <citation type="submission" date="2010-04" db="EMBL/GenBank/DDBJ databases">
        <authorList>
            <person name="Buell R."/>
            <person name="Hamilton J."/>
            <person name="Hostetler J."/>
        </authorList>
    </citation>
    <scope>NUCLEOTIDE SEQUENCE [LARGE SCALE GENOMIC DNA]</scope>
    <source>
        <strain evidence="6">DAOM:BR144</strain>
    </source>
</reference>
<feature type="region of interest" description="Disordered" evidence="3">
    <location>
        <begin position="18"/>
        <end position="37"/>
    </location>
</feature>
<name>K3WZR1_GLOUD</name>
<evidence type="ECO:0000256" key="3">
    <source>
        <dbReference type="SAM" id="MobiDB-lite"/>
    </source>
</evidence>
<proteinExistence type="inferred from homology"/>
<protein>
    <recommendedName>
        <fullName evidence="4">AB hydrolase-1 domain-containing protein</fullName>
    </recommendedName>
</protein>
<dbReference type="AlphaFoldDB" id="K3WZR1"/>
<evidence type="ECO:0000313" key="5">
    <source>
        <dbReference type="EnsemblProtists" id="PYU1_T010460"/>
    </source>
</evidence>
<dbReference type="PANTHER" id="PTHR43248:SF3">
    <property type="entry name" value="AB HYDROLASE-1 DOMAIN-CONTAINING PROTEIN"/>
    <property type="match status" value="1"/>
</dbReference>
<dbReference type="EnsemblProtists" id="PYU1_T010460">
    <property type="protein sequence ID" value="PYU1_T010460"/>
    <property type="gene ID" value="PYU1_G010438"/>
</dbReference>
<dbReference type="HOGENOM" id="CLU_046770_0_0_1"/>
<accession>K3WZR1</accession>
<dbReference type="OMA" id="VGVPPWR"/>
<evidence type="ECO:0000259" key="4">
    <source>
        <dbReference type="Pfam" id="PF00561"/>
    </source>
</evidence>
<dbReference type="SUPFAM" id="SSF53474">
    <property type="entry name" value="alpha/beta-Hydrolases"/>
    <property type="match status" value="1"/>
</dbReference>
<evidence type="ECO:0000256" key="1">
    <source>
        <dbReference type="ARBA" id="ARBA00010088"/>
    </source>
</evidence>
<dbReference type="PANTHER" id="PTHR43248">
    <property type="entry name" value="2-SUCCINYL-6-HYDROXY-2,4-CYCLOHEXADIENE-1-CARBOXYLATE SYNTHASE"/>
    <property type="match status" value="1"/>
</dbReference>
<dbReference type="InterPro" id="IPR000073">
    <property type="entry name" value="AB_hydrolase_1"/>
</dbReference>
<dbReference type="STRING" id="431595.K3WZR1"/>
<dbReference type="InParanoid" id="K3WZR1"/>
<reference evidence="5" key="3">
    <citation type="submission" date="2015-02" db="UniProtKB">
        <authorList>
            <consortium name="EnsemblProtists"/>
        </authorList>
    </citation>
    <scope>IDENTIFICATION</scope>
    <source>
        <strain evidence="5">DAOM BR144</strain>
    </source>
</reference>
<keyword evidence="6" id="KW-1185">Reference proteome</keyword>
<sequence>MSVCARLRLRPSALQPARAARGLVGAQQSRPSARGNDATMRMQSTLAYRVFEDTSNGFTPTKTALIMHGILGNKLNWRTFAMRLAAANPDWRFIALDHRGHGDSPSFSVPHTIEACADDVIKLAEELKVEPDAVFGHSFGGKIALQYLATCHEQFRKPPSQVWVLDSLPGTAETDYKTRNLTASIENVLPRLKEIPLPIHSKPQLIKDLTAKGIGLGEAQWLTTNLRLVSSQPEQYDWKMDVPVIEQLFQAFLSTDLWPVVSNNNSNAADDETEIHFVYAERNSMWTPQVLRDLDALRPRNVHRHLLQNSGHWVHIDNPNGLFAIIEKHF</sequence>
<feature type="domain" description="AB hydrolase-1" evidence="4">
    <location>
        <begin position="65"/>
        <end position="319"/>
    </location>
</feature>
<evidence type="ECO:0000313" key="6">
    <source>
        <dbReference type="Proteomes" id="UP000019132"/>
    </source>
</evidence>